<dbReference type="PANTHER" id="PTHR48112">
    <property type="entry name" value="HIGH MOBILITY GROUP PROTEIN DSP1"/>
    <property type="match status" value="1"/>
</dbReference>
<reference evidence="4" key="1">
    <citation type="journal article" date="2020" name="Nature">
        <title>Giant virus diversity and host interactions through global metagenomics.</title>
        <authorList>
            <person name="Schulz F."/>
            <person name="Roux S."/>
            <person name="Paez-Espino D."/>
            <person name="Jungbluth S."/>
            <person name="Walsh D.A."/>
            <person name="Denef V.J."/>
            <person name="McMahon K.D."/>
            <person name="Konstantinidis K.T."/>
            <person name="Eloe-Fadrosh E.A."/>
            <person name="Kyrpides N.C."/>
            <person name="Woyke T."/>
        </authorList>
    </citation>
    <scope>NUCLEOTIDE SEQUENCE</scope>
    <source>
        <strain evidence="4">GVMAG-M-3300020185-33</strain>
    </source>
</reference>
<evidence type="ECO:0000256" key="1">
    <source>
        <dbReference type="ARBA" id="ARBA00023125"/>
    </source>
</evidence>
<sequence length="136" mass="15729">MTHLPFHNDTVSLQHLWFESHKNIIATVCIKLGQHDKIAELTASLLGDALKIKAMKDPDKPKRPTSGYLYFCQDARPNIMKKMGKNNAKLVLGDIAKELGKQWKALSDNKREVYDVKSKKDKERYEEDMEKYNTNH</sequence>
<feature type="region of interest" description="Disordered" evidence="2">
    <location>
        <begin position="116"/>
        <end position="136"/>
    </location>
</feature>
<dbReference type="InterPro" id="IPR009071">
    <property type="entry name" value="HMG_box_dom"/>
</dbReference>
<evidence type="ECO:0000313" key="4">
    <source>
        <dbReference type="EMBL" id="QHS99194.1"/>
    </source>
</evidence>
<dbReference type="SMART" id="SM00398">
    <property type="entry name" value="HMG"/>
    <property type="match status" value="1"/>
</dbReference>
<dbReference type="EMBL" id="MN739336">
    <property type="protein sequence ID" value="QHS99194.1"/>
    <property type="molecule type" value="Genomic_DNA"/>
</dbReference>
<keyword evidence="1" id="KW-0238">DNA-binding</keyword>
<name>A0A6C0C609_9ZZZZ</name>
<evidence type="ECO:0000259" key="3">
    <source>
        <dbReference type="PROSITE" id="PS50118"/>
    </source>
</evidence>
<accession>A0A6C0C609</accession>
<dbReference type="SUPFAM" id="SSF47095">
    <property type="entry name" value="HMG-box"/>
    <property type="match status" value="1"/>
</dbReference>
<dbReference type="InterPro" id="IPR050342">
    <property type="entry name" value="HMGB"/>
</dbReference>
<dbReference type="GO" id="GO:0003677">
    <property type="term" value="F:DNA binding"/>
    <property type="evidence" value="ECO:0007669"/>
    <property type="project" value="UniProtKB-KW"/>
</dbReference>
<dbReference type="InterPro" id="IPR036910">
    <property type="entry name" value="HMG_box_dom_sf"/>
</dbReference>
<evidence type="ECO:0000256" key="2">
    <source>
        <dbReference type="SAM" id="MobiDB-lite"/>
    </source>
</evidence>
<protein>
    <recommendedName>
        <fullName evidence="3">HMG box domain-containing protein</fullName>
    </recommendedName>
</protein>
<organism evidence="4">
    <name type="scientific">viral metagenome</name>
    <dbReference type="NCBI Taxonomy" id="1070528"/>
    <lineage>
        <taxon>unclassified sequences</taxon>
        <taxon>metagenomes</taxon>
        <taxon>organismal metagenomes</taxon>
    </lineage>
</organism>
<dbReference type="AlphaFoldDB" id="A0A6C0C609"/>
<dbReference type="PRINTS" id="PR00886">
    <property type="entry name" value="HIGHMOBLTY12"/>
</dbReference>
<dbReference type="Gene3D" id="1.10.30.10">
    <property type="entry name" value="High mobility group box domain"/>
    <property type="match status" value="1"/>
</dbReference>
<proteinExistence type="predicted"/>
<dbReference type="PROSITE" id="PS50118">
    <property type="entry name" value="HMG_BOX_2"/>
    <property type="match status" value="1"/>
</dbReference>
<dbReference type="Pfam" id="PF00505">
    <property type="entry name" value="HMG_box"/>
    <property type="match status" value="1"/>
</dbReference>
<feature type="domain" description="HMG box" evidence="3">
    <location>
        <begin position="61"/>
        <end position="133"/>
    </location>
</feature>